<dbReference type="InterPro" id="IPR050765">
    <property type="entry name" value="Riboflavin_Biosynth_HTPR"/>
</dbReference>
<evidence type="ECO:0000313" key="3">
    <source>
        <dbReference type="Proteomes" id="UP000266915"/>
    </source>
</evidence>
<dbReference type="RefSeq" id="WP_085511386.1">
    <property type="nucleotide sequence ID" value="NZ_FXAP01000002.1"/>
</dbReference>
<dbReference type="PANTHER" id="PTHR38011:SF11">
    <property type="entry name" value="2,5-DIAMINO-6-RIBOSYLAMINO-4(3H)-PYRIMIDINONE 5'-PHOSPHATE REDUCTASE"/>
    <property type="match status" value="1"/>
</dbReference>
<gene>
    <name evidence="2" type="ORF">EDD42_3691</name>
</gene>
<reference evidence="2 3" key="1">
    <citation type="submission" date="2018-11" db="EMBL/GenBank/DDBJ databases">
        <title>Sequencing the genomes of 1000 actinobacteria strains.</title>
        <authorList>
            <person name="Klenk H.-P."/>
        </authorList>
    </citation>
    <scope>NUCLEOTIDE SEQUENCE [LARGE SCALE GENOMIC DNA]</scope>
    <source>
        <strain evidence="2 3">DSM 14012</strain>
    </source>
</reference>
<dbReference type="Gene3D" id="3.40.430.10">
    <property type="entry name" value="Dihydrofolate Reductase, subunit A"/>
    <property type="match status" value="1"/>
</dbReference>
<dbReference type="InterPro" id="IPR002734">
    <property type="entry name" value="RibDG_C"/>
</dbReference>
<dbReference type="Proteomes" id="UP000266915">
    <property type="component" value="Unassembled WGS sequence"/>
</dbReference>
<keyword evidence="3" id="KW-1185">Reference proteome</keyword>
<protein>
    <submittedName>
        <fullName evidence="2">Dihydrofolate reductase</fullName>
    </submittedName>
</protein>
<dbReference type="GO" id="GO:0009231">
    <property type="term" value="P:riboflavin biosynthetic process"/>
    <property type="evidence" value="ECO:0007669"/>
    <property type="project" value="InterPro"/>
</dbReference>
<evidence type="ECO:0000313" key="2">
    <source>
        <dbReference type="EMBL" id="ROR83578.1"/>
    </source>
</evidence>
<dbReference type="GO" id="GO:0008703">
    <property type="term" value="F:5-amino-6-(5-phosphoribosylamino)uracil reductase activity"/>
    <property type="evidence" value="ECO:0007669"/>
    <property type="project" value="InterPro"/>
</dbReference>
<comment type="caution">
    <text evidence="2">The sequence shown here is derived from an EMBL/GenBank/DDBJ whole genome shotgun (WGS) entry which is preliminary data.</text>
</comment>
<sequence>MTRERSWRGCVFIGVSLDGFIAKPDGDLGWLTELEPRDHAADAPGQHPALDWDSFFPTIDTLVMGRTTYDTVLGFGEWPFEGKRVVVLSTTLEAGDDRITVAGSLDETVTLLDEAGAGRVYIDGGRTIQAFLGAGLVDEITVSVAPVLIGSGARLFGDLAADVRLRLRGTHATPEDGLVRITYDVLPR</sequence>
<proteinExistence type="predicted"/>
<accession>A0A3N2C7U1</accession>
<dbReference type="EMBL" id="RKHL01000001">
    <property type="protein sequence ID" value="ROR83578.1"/>
    <property type="molecule type" value="Genomic_DNA"/>
</dbReference>
<dbReference type="AlphaFoldDB" id="A0A3N2C7U1"/>
<dbReference type="PANTHER" id="PTHR38011">
    <property type="entry name" value="DIHYDROFOLATE REDUCTASE FAMILY PROTEIN (AFU_ORTHOLOGUE AFUA_8G06820)"/>
    <property type="match status" value="1"/>
</dbReference>
<name>A0A3N2C7U1_9MICO</name>
<dbReference type="InterPro" id="IPR024072">
    <property type="entry name" value="DHFR-like_dom_sf"/>
</dbReference>
<evidence type="ECO:0000259" key="1">
    <source>
        <dbReference type="Pfam" id="PF01872"/>
    </source>
</evidence>
<dbReference type="Pfam" id="PF01872">
    <property type="entry name" value="RibD_C"/>
    <property type="match status" value="1"/>
</dbReference>
<dbReference type="SUPFAM" id="SSF53597">
    <property type="entry name" value="Dihydrofolate reductase-like"/>
    <property type="match status" value="1"/>
</dbReference>
<organism evidence="2 3">
    <name type="scientific">Plantibacter flavus</name>
    <dbReference type="NCBI Taxonomy" id="150123"/>
    <lineage>
        <taxon>Bacteria</taxon>
        <taxon>Bacillati</taxon>
        <taxon>Actinomycetota</taxon>
        <taxon>Actinomycetes</taxon>
        <taxon>Micrococcales</taxon>
        <taxon>Microbacteriaceae</taxon>
        <taxon>Plantibacter</taxon>
    </lineage>
</organism>
<feature type="domain" description="Bacterial bifunctional deaminase-reductase C-terminal" evidence="1">
    <location>
        <begin position="12"/>
        <end position="176"/>
    </location>
</feature>